<organism evidence="3 4">
    <name type="scientific">Trifolium pratense</name>
    <name type="common">Red clover</name>
    <dbReference type="NCBI Taxonomy" id="57577"/>
    <lineage>
        <taxon>Eukaryota</taxon>
        <taxon>Viridiplantae</taxon>
        <taxon>Streptophyta</taxon>
        <taxon>Embryophyta</taxon>
        <taxon>Tracheophyta</taxon>
        <taxon>Spermatophyta</taxon>
        <taxon>Magnoliopsida</taxon>
        <taxon>eudicotyledons</taxon>
        <taxon>Gunneridae</taxon>
        <taxon>Pentapetalae</taxon>
        <taxon>rosids</taxon>
        <taxon>fabids</taxon>
        <taxon>Fabales</taxon>
        <taxon>Fabaceae</taxon>
        <taxon>Papilionoideae</taxon>
        <taxon>50 kb inversion clade</taxon>
        <taxon>NPAAA clade</taxon>
        <taxon>Hologalegina</taxon>
        <taxon>IRL clade</taxon>
        <taxon>Trifolieae</taxon>
        <taxon>Trifolium</taxon>
    </lineage>
</organism>
<dbReference type="Pfam" id="PF03134">
    <property type="entry name" value="TB2_DP1_HVA22"/>
    <property type="match status" value="1"/>
</dbReference>
<feature type="compositionally biased region" description="Acidic residues" evidence="2">
    <location>
        <begin position="104"/>
        <end position="118"/>
    </location>
</feature>
<comment type="subcellular location">
    <subcellularLocation>
        <location evidence="1">Membrane</location>
        <topology evidence="1">Multi-pass membrane protein</topology>
    </subcellularLocation>
</comment>
<reference evidence="3 4" key="2">
    <citation type="journal article" date="2017" name="Front. Plant Sci.">
        <title>Gene Classification and Mining of Molecular Markers Useful in Red Clover (Trifolium pratense) Breeding.</title>
        <authorList>
            <person name="Istvanek J."/>
            <person name="Dluhosova J."/>
            <person name="Dluhos P."/>
            <person name="Patkova L."/>
            <person name="Nedelnik J."/>
            <person name="Repkova J."/>
        </authorList>
    </citation>
    <scope>NUCLEOTIDE SEQUENCE [LARGE SCALE GENOMIC DNA]</scope>
    <source>
        <strain evidence="4">cv. Tatra</strain>
        <tissue evidence="3">Young leaves</tissue>
    </source>
</reference>
<feature type="region of interest" description="Disordered" evidence="2">
    <location>
        <begin position="43"/>
        <end position="166"/>
    </location>
</feature>
<gene>
    <name evidence="3" type="ORF">L195_g033551</name>
</gene>
<comment type="caution">
    <text evidence="3">The sequence shown here is derived from an EMBL/GenBank/DDBJ whole genome shotgun (WGS) entry which is preliminary data.</text>
</comment>
<dbReference type="GO" id="GO:0016020">
    <property type="term" value="C:membrane"/>
    <property type="evidence" value="ECO:0007669"/>
    <property type="project" value="UniProtKB-SubCell"/>
</dbReference>
<dbReference type="Proteomes" id="UP000236291">
    <property type="component" value="Unassembled WGS sequence"/>
</dbReference>
<feature type="compositionally biased region" description="Polar residues" evidence="2">
    <location>
        <begin position="138"/>
        <end position="166"/>
    </location>
</feature>
<protein>
    <recommendedName>
        <fullName evidence="1">HVA22-like protein</fullName>
    </recommendedName>
</protein>
<name>A0A2K3LGC5_TRIPR</name>
<dbReference type="PANTHER" id="PTHR12300:SF172">
    <property type="entry name" value="HVA22-LIKE PROTEIN"/>
    <property type="match status" value="1"/>
</dbReference>
<accession>A0A2K3LGC5</accession>
<dbReference type="AlphaFoldDB" id="A0A2K3LGC5"/>
<evidence type="ECO:0000256" key="2">
    <source>
        <dbReference type="SAM" id="MobiDB-lite"/>
    </source>
</evidence>
<dbReference type="ExpressionAtlas" id="A0A2K3LGC5">
    <property type="expression patterns" value="baseline"/>
</dbReference>
<proteinExistence type="inferred from homology"/>
<evidence type="ECO:0000256" key="1">
    <source>
        <dbReference type="RuleBase" id="RU362006"/>
    </source>
</evidence>
<reference evidence="3 4" key="1">
    <citation type="journal article" date="2014" name="Am. J. Bot.">
        <title>Genome assembly and annotation for red clover (Trifolium pratense; Fabaceae).</title>
        <authorList>
            <person name="Istvanek J."/>
            <person name="Jaros M."/>
            <person name="Krenek A."/>
            <person name="Repkova J."/>
        </authorList>
    </citation>
    <scope>NUCLEOTIDE SEQUENCE [LARGE SCALE GENOMIC DNA]</scope>
    <source>
        <strain evidence="4">cv. Tatra</strain>
        <tissue evidence="3">Young leaves</tissue>
    </source>
</reference>
<evidence type="ECO:0000313" key="3">
    <source>
        <dbReference type="EMBL" id="PNX77583.1"/>
    </source>
</evidence>
<feature type="compositionally biased region" description="Polar residues" evidence="2">
    <location>
        <begin position="46"/>
        <end position="68"/>
    </location>
</feature>
<evidence type="ECO:0000313" key="4">
    <source>
        <dbReference type="Proteomes" id="UP000236291"/>
    </source>
</evidence>
<sequence length="166" mass="19104">RTIVALFTVLEKFLDIFISWLPMYGEAKLVFFVYMWYPKTRKSEEPVQNGQEKSTVQSSFMKQNSSLSKSKKWEISPPSSPSTINRHRSETPKSRAARANVVDAETEYMDEVEDDGQDDVSVKERINRARARLRKLDSQNPRSPKTPILDSQNPGSPKTPIRNKQQ</sequence>
<dbReference type="InterPro" id="IPR004345">
    <property type="entry name" value="TB2_DP1_HVA22"/>
</dbReference>
<dbReference type="PANTHER" id="PTHR12300">
    <property type="entry name" value="HVA22-LIKE PROTEINS"/>
    <property type="match status" value="1"/>
</dbReference>
<feature type="non-terminal residue" evidence="3">
    <location>
        <position position="1"/>
    </location>
</feature>
<dbReference type="EMBL" id="ASHM01032610">
    <property type="protein sequence ID" value="PNX77583.1"/>
    <property type="molecule type" value="Genomic_DNA"/>
</dbReference>
<comment type="similarity">
    <text evidence="1">Belongs to the DP1 family.</text>
</comment>